<dbReference type="VEuPathDB" id="FungiDB:EYZ11_011265"/>
<feature type="compositionally biased region" description="Basic and acidic residues" evidence="1">
    <location>
        <begin position="60"/>
        <end position="73"/>
    </location>
</feature>
<evidence type="ECO:0000256" key="1">
    <source>
        <dbReference type="SAM" id="MobiDB-lite"/>
    </source>
</evidence>
<feature type="compositionally biased region" description="Acidic residues" evidence="1">
    <location>
        <begin position="234"/>
        <end position="243"/>
    </location>
</feature>
<protein>
    <submittedName>
        <fullName evidence="2">Uncharacterized protein</fullName>
    </submittedName>
</protein>
<feature type="region of interest" description="Disordered" evidence="1">
    <location>
        <begin position="60"/>
        <end position="84"/>
    </location>
</feature>
<name>A0A4S3J3A6_9EURO</name>
<accession>A0A4S3J3A6</accession>
<evidence type="ECO:0000313" key="3">
    <source>
        <dbReference type="Proteomes" id="UP000308092"/>
    </source>
</evidence>
<proteinExistence type="predicted"/>
<comment type="caution">
    <text evidence="2">The sequence shown here is derived from an EMBL/GenBank/DDBJ whole genome shotgun (WGS) entry which is preliminary data.</text>
</comment>
<gene>
    <name evidence="2" type="ORF">EYZ11_011265</name>
</gene>
<feature type="compositionally biased region" description="Low complexity" evidence="1">
    <location>
        <begin position="254"/>
        <end position="266"/>
    </location>
</feature>
<dbReference type="AlphaFoldDB" id="A0A4S3J3A6"/>
<feature type="region of interest" description="Disordered" evidence="1">
    <location>
        <begin position="214"/>
        <end position="276"/>
    </location>
</feature>
<organism evidence="2 3">
    <name type="scientific">Aspergillus tanneri</name>
    <dbReference type="NCBI Taxonomy" id="1220188"/>
    <lineage>
        <taxon>Eukaryota</taxon>
        <taxon>Fungi</taxon>
        <taxon>Dikarya</taxon>
        <taxon>Ascomycota</taxon>
        <taxon>Pezizomycotina</taxon>
        <taxon>Eurotiomycetes</taxon>
        <taxon>Eurotiomycetidae</taxon>
        <taxon>Eurotiales</taxon>
        <taxon>Aspergillaceae</taxon>
        <taxon>Aspergillus</taxon>
        <taxon>Aspergillus subgen. Circumdati</taxon>
    </lineage>
</organism>
<reference evidence="2 3" key="1">
    <citation type="submission" date="2019-03" db="EMBL/GenBank/DDBJ databases">
        <title>The genome sequence of a newly discovered highly antifungal drug resistant Aspergillus species, Aspergillus tanneri NIH 1004.</title>
        <authorList>
            <person name="Mounaud S."/>
            <person name="Singh I."/>
            <person name="Joardar V."/>
            <person name="Pakala S."/>
            <person name="Pakala S."/>
            <person name="Venepally P."/>
            <person name="Hoover J."/>
            <person name="Nierman W."/>
            <person name="Chung J."/>
            <person name="Losada L."/>
        </authorList>
    </citation>
    <scope>NUCLEOTIDE SEQUENCE [LARGE SCALE GENOMIC DNA]</scope>
    <source>
        <strain evidence="2 3">NIH1004</strain>
    </source>
</reference>
<evidence type="ECO:0000313" key="2">
    <source>
        <dbReference type="EMBL" id="THC89290.1"/>
    </source>
</evidence>
<keyword evidence="3" id="KW-1185">Reference proteome</keyword>
<dbReference type="Proteomes" id="UP000308092">
    <property type="component" value="Unassembled WGS sequence"/>
</dbReference>
<dbReference type="EMBL" id="SOSA01000679">
    <property type="protein sequence ID" value="THC89290.1"/>
    <property type="molecule type" value="Genomic_DNA"/>
</dbReference>
<feature type="compositionally biased region" description="Basic and acidic residues" evidence="1">
    <location>
        <begin position="223"/>
        <end position="233"/>
    </location>
</feature>
<sequence>MFCGPNGAVLGMIMENFVSAWRKSYEALRSQVAPTGPHLLHGMEEPAVQITLDALRQATDADTRADSNGDSESKGALVTSESSISYPDEETKALAARLLSDTKLVPDEEAVFDILGDLINSGLKLSRIVSKLAPVGLSILSSVMGESAPAADGVDGQLQELTVDDILNDESAGGDRGLSVDDVLGSEQKTKFKILEDDYTRKFLAVTQGTRANEPLSGRAAKASRETGKKASADDEQSVDDVMFENVKKEGIGKTAKSSDSTSADSIFPSTPPFSR</sequence>